<dbReference type="STRING" id="1560345.AWL63_19415"/>
<gene>
    <name evidence="1" type="ORF">AWL63_19415</name>
</gene>
<dbReference type="AlphaFoldDB" id="A0A1B3ZEE3"/>
<keyword evidence="2" id="KW-1185">Reference proteome</keyword>
<dbReference type="Proteomes" id="UP000094256">
    <property type="component" value="Chromosome"/>
</dbReference>
<evidence type="ECO:0000313" key="2">
    <source>
        <dbReference type="Proteomes" id="UP000094256"/>
    </source>
</evidence>
<dbReference type="EMBL" id="CP014168">
    <property type="protein sequence ID" value="AOH85794.1"/>
    <property type="molecule type" value="Genomic_DNA"/>
</dbReference>
<proteinExistence type="predicted"/>
<protein>
    <submittedName>
        <fullName evidence="1">Uncharacterized protein</fullName>
    </submittedName>
</protein>
<accession>A0A1B3ZEE3</accession>
<name>A0A1B3ZEE3_9SPHN</name>
<evidence type="ECO:0000313" key="1">
    <source>
        <dbReference type="EMBL" id="AOH85794.1"/>
    </source>
</evidence>
<sequence>MIMTNLSHQQLSAILAPVDEATILFDSEADVQPGALADLIYASLFRYADNHESDSWETQSLASERQALNLANELLLGEDEALHAQLRAAVFEHAQWLIPAGRSLTISADRNTLSLALAQAA</sequence>
<reference evidence="1 2" key="1">
    <citation type="submission" date="2016-01" db="EMBL/GenBank/DDBJ databases">
        <title>Complete genome and mega plasmid sequence of Sphingomonas panacis DCY99 elicits systemic resistance in rice to Xanthomonas oryzae.</title>
        <authorList>
            <person name="Kim Y.J."/>
            <person name="Yang D.C."/>
            <person name="Sing P."/>
        </authorList>
    </citation>
    <scope>NUCLEOTIDE SEQUENCE [LARGE SCALE GENOMIC DNA]</scope>
    <source>
        <strain evidence="1 2">DCY99</strain>
    </source>
</reference>
<organism evidence="1 2">
    <name type="scientific">Sphingomonas panacis</name>
    <dbReference type="NCBI Taxonomy" id="1560345"/>
    <lineage>
        <taxon>Bacteria</taxon>
        <taxon>Pseudomonadati</taxon>
        <taxon>Pseudomonadota</taxon>
        <taxon>Alphaproteobacteria</taxon>
        <taxon>Sphingomonadales</taxon>
        <taxon>Sphingomonadaceae</taxon>
        <taxon>Sphingomonas</taxon>
    </lineage>
</organism>
<dbReference type="KEGG" id="span:AWL63_19415"/>